<dbReference type="RefSeq" id="WP_106583928.1">
    <property type="nucleotide sequence ID" value="NZ_PYGA01000011.1"/>
</dbReference>
<accession>A0A2P8DH94</accession>
<keyword evidence="1" id="KW-0812">Transmembrane</keyword>
<keyword evidence="1" id="KW-0472">Membrane</keyword>
<dbReference type="AlphaFoldDB" id="A0A2P8DH94"/>
<protein>
    <submittedName>
        <fullName evidence="2">ABC-2 family transporter</fullName>
    </submittedName>
</protein>
<dbReference type="Proteomes" id="UP000240542">
    <property type="component" value="Unassembled WGS sequence"/>
</dbReference>
<keyword evidence="3" id="KW-1185">Reference proteome</keyword>
<evidence type="ECO:0000313" key="2">
    <source>
        <dbReference type="EMBL" id="PSK96549.1"/>
    </source>
</evidence>
<feature type="transmembrane region" description="Helical" evidence="1">
    <location>
        <begin position="240"/>
        <end position="261"/>
    </location>
</feature>
<feature type="transmembrane region" description="Helical" evidence="1">
    <location>
        <begin position="176"/>
        <end position="196"/>
    </location>
</feature>
<proteinExistence type="predicted"/>
<organism evidence="2 3">
    <name type="scientific">Murinocardiopsis flavida</name>
    <dbReference type="NCBI Taxonomy" id="645275"/>
    <lineage>
        <taxon>Bacteria</taxon>
        <taxon>Bacillati</taxon>
        <taxon>Actinomycetota</taxon>
        <taxon>Actinomycetes</taxon>
        <taxon>Streptosporangiales</taxon>
        <taxon>Nocardiopsidaceae</taxon>
        <taxon>Murinocardiopsis</taxon>
    </lineage>
</organism>
<gene>
    <name evidence="2" type="ORF">CLV63_111144</name>
</gene>
<feature type="transmembrane region" description="Helical" evidence="1">
    <location>
        <begin position="102"/>
        <end position="128"/>
    </location>
</feature>
<comment type="caution">
    <text evidence="2">The sequence shown here is derived from an EMBL/GenBank/DDBJ whole genome shotgun (WGS) entry which is preliminary data.</text>
</comment>
<evidence type="ECO:0000256" key="1">
    <source>
        <dbReference type="SAM" id="Phobius"/>
    </source>
</evidence>
<feature type="transmembrane region" description="Helical" evidence="1">
    <location>
        <begin position="148"/>
        <end position="169"/>
    </location>
</feature>
<dbReference type="OrthoDB" id="5188656at2"/>
<dbReference type="EMBL" id="PYGA01000011">
    <property type="protein sequence ID" value="PSK96549.1"/>
    <property type="molecule type" value="Genomic_DNA"/>
</dbReference>
<evidence type="ECO:0000313" key="3">
    <source>
        <dbReference type="Proteomes" id="UP000240542"/>
    </source>
</evidence>
<name>A0A2P8DH94_9ACTN</name>
<feature type="transmembrane region" description="Helical" evidence="1">
    <location>
        <begin position="20"/>
        <end position="42"/>
    </location>
</feature>
<sequence length="266" mass="27579">MIDTIAAEWDKTRSVRSTRAVLAVVASLILAGVLFMVMANNVWDGLPPERRATFAAIPMERYLLPMIQLCFGVYGTLAIAAEYATGMIGTSMAATPRRGRLLAAKTAVVAAVSLLAGTAAVIAIHLSTRWVVGDRPLPNHTASFTDELPMLLASGLSVALIAVLGLGMATALRSTAVPLVVLSALLFVVPTFTQFLPEAWADEAASMMLPALPGQLASVAREGPNPVSGPFADAGVLSPLAATAVMAGYVVLAVGVASLAISRRDV</sequence>
<reference evidence="2 3" key="1">
    <citation type="submission" date="2018-03" db="EMBL/GenBank/DDBJ databases">
        <title>Genomic Encyclopedia of Archaeal and Bacterial Type Strains, Phase II (KMG-II): from individual species to whole genera.</title>
        <authorList>
            <person name="Goeker M."/>
        </authorList>
    </citation>
    <scope>NUCLEOTIDE SEQUENCE [LARGE SCALE GENOMIC DNA]</scope>
    <source>
        <strain evidence="2 3">DSM 45312</strain>
    </source>
</reference>
<feature type="transmembrane region" description="Helical" evidence="1">
    <location>
        <begin position="62"/>
        <end position="81"/>
    </location>
</feature>
<dbReference type="Pfam" id="PF12730">
    <property type="entry name" value="ABC2_membrane_4"/>
    <property type="match status" value="1"/>
</dbReference>
<keyword evidence="1" id="KW-1133">Transmembrane helix</keyword>